<sequence length="234" mass="27375">MTLATRFAADIGNRKIPYREYIPRRMTRSDLARVLERADEYRTFTKFLELPTELRVHIYLLHFADLPPVPISTESPPITQVSSLLRKEALPLWYEPKKLIVKFVQYSNGRFRCSGASVLLHAPKSVLPHVRVFQVCGSVQSLELCWEVRLAKEEKKEKQLFRKEKEKETPPYEVIQRHGQTGYAKLLRVANTMELRLRGIIDERLRVGGCFQPQNLDQETFRMVFVRALAQYNE</sequence>
<keyword evidence="2" id="KW-1185">Reference proteome</keyword>
<proteinExistence type="predicted"/>
<gene>
    <name evidence="1" type="ORF">M409DRAFT_54702</name>
</gene>
<evidence type="ECO:0000313" key="2">
    <source>
        <dbReference type="Proteomes" id="UP000799537"/>
    </source>
</evidence>
<reference evidence="1" key="1">
    <citation type="journal article" date="2020" name="Stud. Mycol.">
        <title>101 Dothideomycetes genomes: a test case for predicting lifestyles and emergence of pathogens.</title>
        <authorList>
            <person name="Haridas S."/>
            <person name="Albert R."/>
            <person name="Binder M."/>
            <person name="Bloem J."/>
            <person name="Labutti K."/>
            <person name="Salamov A."/>
            <person name="Andreopoulos B."/>
            <person name="Baker S."/>
            <person name="Barry K."/>
            <person name="Bills G."/>
            <person name="Bluhm B."/>
            <person name="Cannon C."/>
            <person name="Castanera R."/>
            <person name="Culley D."/>
            <person name="Daum C."/>
            <person name="Ezra D."/>
            <person name="Gonzalez J."/>
            <person name="Henrissat B."/>
            <person name="Kuo A."/>
            <person name="Liang C."/>
            <person name="Lipzen A."/>
            <person name="Lutzoni F."/>
            <person name="Magnuson J."/>
            <person name="Mondo S."/>
            <person name="Nolan M."/>
            <person name="Ohm R."/>
            <person name="Pangilinan J."/>
            <person name="Park H.-J."/>
            <person name="Ramirez L."/>
            <person name="Alfaro M."/>
            <person name="Sun H."/>
            <person name="Tritt A."/>
            <person name="Yoshinaga Y."/>
            <person name="Zwiers L.-H."/>
            <person name="Turgeon B."/>
            <person name="Goodwin S."/>
            <person name="Spatafora J."/>
            <person name="Crous P."/>
            <person name="Grigoriev I."/>
        </authorList>
    </citation>
    <scope>NUCLEOTIDE SEQUENCE</scope>
    <source>
        <strain evidence="1">ATCC 36951</strain>
    </source>
</reference>
<accession>A0A6A6CLB4</accession>
<dbReference type="EMBL" id="ML993595">
    <property type="protein sequence ID" value="KAF2166940.1"/>
    <property type="molecule type" value="Genomic_DNA"/>
</dbReference>
<name>A0A6A6CLB4_ZASCE</name>
<dbReference type="OrthoDB" id="3634800at2759"/>
<dbReference type="RefSeq" id="XP_033667829.1">
    <property type="nucleotide sequence ID" value="XM_033812795.1"/>
</dbReference>
<evidence type="ECO:0008006" key="3">
    <source>
        <dbReference type="Google" id="ProtNLM"/>
    </source>
</evidence>
<organism evidence="1 2">
    <name type="scientific">Zasmidium cellare ATCC 36951</name>
    <dbReference type="NCBI Taxonomy" id="1080233"/>
    <lineage>
        <taxon>Eukaryota</taxon>
        <taxon>Fungi</taxon>
        <taxon>Dikarya</taxon>
        <taxon>Ascomycota</taxon>
        <taxon>Pezizomycotina</taxon>
        <taxon>Dothideomycetes</taxon>
        <taxon>Dothideomycetidae</taxon>
        <taxon>Mycosphaerellales</taxon>
        <taxon>Mycosphaerellaceae</taxon>
        <taxon>Zasmidium</taxon>
    </lineage>
</organism>
<protein>
    <recommendedName>
        <fullName evidence="3">F-box domain-containing protein</fullName>
    </recommendedName>
</protein>
<dbReference type="Proteomes" id="UP000799537">
    <property type="component" value="Unassembled WGS sequence"/>
</dbReference>
<dbReference type="AlphaFoldDB" id="A0A6A6CLB4"/>
<dbReference type="GeneID" id="54566067"/>
<evidence type="ECO:0000313" key="1">
    <source>
        <dbReference type="EMBL" id="KAF2166940.1"/>
    </source>
</evidence>